<feature type="domain" description="Glutaredoxin" evidence="1">
    <location>
        <begin position="3"/>
        <end position="62"/>
    </location>
</feature>
<dbReference type="Proteomes" id="UP000236728">
    <property type="component" value="Unassembled WGS sequence"/>
</dbReference>
<dbReference type="PANTHER" id="PTHR34386">
    <property type="entry name" value="GLUTAREDOXIN"/>
    <property type="match status" value="1"/>
</dbReference>
<sequence length="85" mass="9849">MEVLVYSADWCRDCREAKRFLNLHSIPYREIDIEREPGAAEAVIEATGKRAIPQFVIDGRWVQPYRPGQGFLHHEMAELFGVKHP</sequence>
<keyword evidence="3" id="KW-1185">Reference proteome</keyword>
<accession>A0A1H5SE86</accession>
<dbReference type="PANTHER" id="PTHR34386:SF1">
    <property type="entry name" value="GLUTAREDOXIN-LIKE PROTEIN NRDH"/>
    <property type="match status" value="1"/>
</dbReference>
<dbReference type="OrthoDB" id="9795531at2"/>
<evidence type="ECO:0000313" key="3">
    <source>
        <dbReference type="Proteomes" id="UP000236728"/>
    </source>
</evidence>
<dbReference type="InterPro" id="IPR002109">
    <property type="entry name" value="Glutaredoxin"/>
</dbReference>
<reference evidence="2 3" key="1">
    <citation type="submission" date="2016-10" db="EMBL/GenBank/DDBJ databases">
        <authorList>
            <person name="de Groot N.N."/>
        </authorList>
    </citation>
    <scope>NUCLEOTIDE SEQUENCE [LARGE SCALE GENOMIC DNA]</scope>
    <source>
        <strain evidence="2 3">DSM 22489</strain>
    </source>
</reference>
<gene>
    <name evidence="2" type="ORF">SAMN05421819_0163</name>
</gene>
<dbReference type="CDD" id="cd02976">
    <property type="entry name" value="NrdH"/>
    <property type="match status" value="1"/>
</dbReference>
<dbReference type="SUPFAM" id="SSF52833">
    <property type="entry name" value="Thioredoxin-like"/>
    <property type="match status" value="1"/>
</dbReference>
<protein>
    <submittedName>
        <fullName evidence="2">Glutaredoxin</fullName>
    </submittedName>
</protein>
<dbReference type="AlphaFoldDB" id="A0A1H5SE86"/>
<dbReference type="Pfam" id="PF00462">
    <property type="entry name" value="Glutaredoxin"/>
    <property type="match status" value="1"/>
</dbReference>
<organism evidence="2 3">
    <name type="scientific">Bryocella elongata</name>
    <dbReference type="NCBI Taxonomy" id="863522"/>
    <lineage>
        <taxon>Bacteria</taxon>
        <taxon>Pseudomonadati</taxon>
        <taxon>Acidobacteriota</taxon>
        <taxon>Terriglobia</taxon>
        <taxon>Terriglobales</taxon>
        <taxon>Acidobacteriaceae</taxon>
        <taxon>Bryocella</taxon>
    </lineage>
</organism>
<proteinExistence type="predicted"/>
<dbReference type="PROSITE" id="PS51354">
    <property type="entry name" value="GLUTAREDOXIN_2"/>
    <property type="match status" value="1"/>
</dbReference>
<evidence type="ECO:0000313" key="2">
    <source>
        <dbReference type="EMBL" id="SEF48740.1"/>
    </source>
</evidence>
<dbReference type="RefSeq" id="WP_103931139.1">
    <property type="nucleotide sequence ID" value="NZ_FNVA01000001.1"/>
</dbReference>
<evidence type="ECO:0000259" key="1">
    <source>
        <dbReference type="Pfam" id="PF00462"/>
    </source>
</evidence>
<dbReference type="GO" id="GO:0009055">
    <property type="term" value="F:electron transfer activity"/>
    <property type="evidence" value="ECO:0007669"/>
    <property type="project" value="TreeGrafter"/>
</dbReference>
<dbReference type="Gene3D" id="3.40.30.10">
    <property type="entry name" value="Glutaredoxin"/>
    <property type="match status" value="1"/>
</dbReference>
<dbReference type="GO" id="GO:0045454">
    <property type="term" value="P:cell redox homeostasis"/>
    <property type="evidence" value="ECO:0007669"/>
    <property type="project" value="TreeGrafter"/>
</dbReference>
<dbReference type="EMBL" id="FNVA01000001">
    <property type="protein sequence ID" value="SEF48740.1"/>
    <property type="molecule type" value="Genomic_DNA"/>
</dbReference>
<name>A0A1H5SE86_9BACT</name>
<dbReference type="InterPro" id="IPR051548">
    <property type="entry name" value="Grx-like_ET"/>
</dbReference>
<dbReference type="InterPro" id="IPR036249">
    <property type="entry name" value="Thioredoxin-like_sf"/>
</dbReference>